<feature type="compositionally biased region" description="Low complexity" evidence="1">
    <location>
        <begin position="50"/>
        <end position="61"/>
    </location>
</feature>
<reference evidence="2 3" key="1">
    <citation type="submission" date="2018-02" db="EMBL/GenBank/DDBJ databases">
        <title>The genomes of Aspergillus section Nigri reveals drivers in fungal speciation.</title>
        <authorList>
            <consortium name="DOE Joint Genome Institute"/>
            <person name="Vesth T.C."/>
            <person name="Nybo J."/>
            <person name="Theobald S."/>
            <person name="Brandl J."/>
            <person name="Frisvad J.C."/>
            <person name="Nielsen K.F."/>
            <person name="Lyhne E.K."/>
            <person name="Kogle M.E."/>
            <person name="Kuo A."/>
            <person name="Riley R."/>
            <person name="Clum A."/>
            <person name="Nolan M."/>
            <person name="Lipzen A."/>
            <person name="Salamov A."/>
            <person name="Henrissat B."/>
            <person name="Wiebenga A."/>
            <person name="De vries R.P."/>
            <person name="Grigoriev I.V."/>
            <person name="Mortensen U.H."/>
            <person name="Andersen M.R."/>
            <person name="Baker S.E."/>
        </authorList>
    </citation>
    <scope>NUCLEOTIDE SEQUENCE [LARGE SCALE GENOMIC DNA]</scope>
    <source>
        <strain evidence="2 3">CBS 707.79</strain>
    </source>
</reference>
<feature type="compositionally biased region" description="Polar residues" evidence="1">
    <location>
        <begin position="28"/>
        <end position="47"/>
    </location>
</feature>
<dbReference type="EMBL" id="KZ826020">
    <property type="protein sequence ID" value="PYH89618.1"/>
    <property type="molecule type" value="Genomic_DNA"/>
</dbReference>
<feature type="compositionally biased region" description="Polar residues" evidence="1">
    <location>
        <begin position="1"/>
        <end position="16"/>
    </location>
</feature>
<dbReference type="Proteomes" id="UP000247810">
    <property type="component" value="Unassembled WGS sequence"/>
</dbReference>
<name>A0A319DNE7_9EURO</name>
<organism evidence="2 3">
    <name type="scientific">Aspergillus ellipticus CBS 707.79</name>
    <dbReference type="NCBI Taxonomy" id="1448320"/>
    <lineage>
        <taxon>Eukaryota</taxon>
        <taxon>Fungi</taxon>
        <taxon>Dikarya</taxon>
        <taxon>Ascomycota</taxon>
        <taxon>Pezizomycotina</taxon>
        <taxon>Eurotiomycetes</taxon>
        <taxon>Eurotiomycetidae</taxon>
        <taxon>Eurotiales</taxon>
        <taxon>Aspergillaceae</taxon>
        <taxon>Aspergillus</taxon>
        <taxon>Aspergillus subgen. Circumdati</taxon>
    </lineage>
</organism>
<dbReference type="AlphaFoldDB" id="A0A319DNE7"/>
<feature type="region of interest" description="Disordered" evidence="1">
    <location>
        <begin position="1"/>
        <end position="61"/>
    </location>
</feature>
<keyword evidence="3" id="KW-1185">Reference proteome</keyword>
<sequence>MQNSTRQSLDYSCANQPTPKTFPPTKPYSPNSTRNYQTDYPSHSCSPPLTAKHSPSSKAAAATSIYQAAKALNIEIIVLDVPATRSRAPTTPTGARPSSPSN</sequence>
<protein>
    <submittedName>
        <fullName evidence="2">Uncharacterized protein</fullName>
    </submittedName>
</protein>
<dbReference type="VEuPathDB" id="FungiDB:BO71DRAFT_402888"/>
<gene>
    <name evidence="2" type="ORF">BO71DRAFT_402888</name>
</gene>
<feature type="region of interest" description="Disordered" evidence="1">
    <location>
        <begin position="82"/>
        <end position="102"/>
    </location>
</feature>
<evidence type="ECO:0000313" key="3">
    <source>
        <dbReference type="Proteomes" id="UP000247810"/>
    </source>
</evidence>
<evidence type="ECO:0000313" key="2">
    <source>
        <dbReference type="EMBL" id="PYH89618.1"/>
    </source>
</evidence>
<evidence type="ECO:0000256" key="1">
    <source>
        <dbReference type="SAM" id="MobiDB-lite"/>
    </source>
</evidence>
<proteinExistence type="predicted"/>
<accession>A0A319DNE7</accession>